<name>A0ABS4GL51_9BACL</name>
<sequence length="112" mass="12655">MKVSQTETLKGFSLGDVIQRPFTGDQMMVVRGEAPKGAIVEKHSHPHEQMLYVISGSLRFQLEEEEQVLGPGEIVHIPSGKEHSLVFLEDSLILDVFSPIREDMLKKLEQQQ</sequence>
<dbReference type="RefSeq" id="WP_209809100.1">
    <property type="nucleotide sequence ID" value="NZ_JAGGKT010000002.1"/>
</dbReference>
<dbReference type="Gene3D" id="2.60.120.10">
    <property type="entry name" value="Jelly Rolls"/>
    <property type="match status" value="1"/>
</dbReference>
<protein>
    <submittedName>
        <fullName evidence="2">Quercetin dioxygenase-like cupin family protein</fullName>
    </submittedName>
</protein>
<proteinExistence type="predicted"/>
<dbReference type="EMBL" id="JAGGKT010000002">
    <property type="protein sequence ID" value="MBP1930995.1"/>
    <property type="molecule type" value="Genomic_DNA"/>
</dbReference>
<dbReference type="CDD" id="cd02238">
    <property type="entry name" value="cupin_KdgF"/>
    <property type="match status" value="1"/>
</dbReference>
<dbReference type="InterPro" id="IPR052535">
    <property type="entry name" value="Bacilysin_H2HPP_isomerase"/>
</dbReference>
<accession>A0ABS4GL51</accession>
<evidence type="ECO:0000259" key="1">
    <source>
        <dbReference type="Pfam" id="PF07883"/>
    </source>
</evidence>
<organism evidence="2 3">
    <name type="scientific">Ammoniphilus resinae</name>
    <dbReference type="NCBI Taxonomy" id="861532"/>
    <lineage>
        <taxon>Bacteria</taxon>
        <taxon>Bacillati</taxon>
        <taxon>Bacillota</taxon>
        <taxon>Bacilli</taxon>
        <taxon>Bacillales</taxon>
        <taxon>Paenibacillaceae</taxon>
        <taxon>Aneurinibacillus group</taxon>
        <taxon>Ammoniphilus</taxon>
    </lineage>
</organism>
<comment type="caution">
    <text evidence="2">The sequence shown here is derived from an EMBL/GenBank/DDBJ whole genome shotgun (WGS) entry which is preliminary data.</text>
</comment>
<gene>
    <name evidence="2" type="ORF">J2Z37_000992</name>
</gene>
<reference evidence="2 3" key="1">
    <citation type="submission" date="2021-03" db="EMBL/GenBank/DDBJ databases">
        <title>Genomic Encyclopedia of Type Strains, Phase IV (KMG-IV): sequencing the most valuable type-strain genomes for metagenomic binning, comparative biology and taxonomic classification.</title>
        <authorList>
            <person name="Goeker M."/>
        </authorList>
    </citation>
    <scope>NUCLEOTIDE SEQUENCE [LARGE SCALE GENOMIC DNA]</scope>
    <source>
        <strain evidence="2 3">DSM 24738</strain>
    </source>
</reference>
<dbReference type="InterPro" id="IPR013096">
    <property type="entry name" value="Cupin_2"/>
</dbReference>
<dbReference type="InterPro" id="IPR011051">
    <property type="entry name" value="RmlC_Cupin_sf"/>
</dbReference>
<evidence type="ECO:0000313" key="3">
    <source>
        <dbReference type="Proteomes" id="UP001519343"/>
    </source>
</evidence>
<dbReference type="InterPro" id="IPR014710">
    <property type="entry name" value="RmlC-like_jellyroll"/>
</dbReference>
<keyword evidence="3" id="KW-1185">Reference proteome</keyword>
<feature type="domain" description="Cupin type-2" evidence="1">
    <location>
        <begin position="34"/>
        <end position="89"/>
    </location>
</feature>
<dbReference type="Pfam" id="PF07883">
    <property type="entry name" value="Cupin_2"/>
    <property type="match status" value="1"/>
</dbReference>
<dbReference type="Proteomes" id="UP001519343">
    <property type="component" value="Unassembled WGS sequence"/>
</dbReference>
<dbReference type="SUPFAM" id="SSF51182">
    <property type="entry name" value="RmlC-like cupins"/>
    <property type="match status" value="1"/>
</dbReference>
<evidence type="ECO:0000313" key="2">
    <source>
        <dbReference type="EMBL" id="MBP1930995.1"/>
    </source>
</evidence>
<dbReference type="PANTHER" id="PTHR40112">
    <property type="entry name" value="H2HPP ISOMERASE"/>
    <property type="match status" value="1"/>
</dbReference>
<dbReference type="PANTHER" id="PTHR40112:SF1">
    <property type="entry name" value="H2HPP ISOMERASE"/>
    <property type="match status" value="1"/>
</dbReference>